<organism evidence="2 3">
    <name type="scientific">Protopolystoma xenopodis</name>
    <dbReference type="NCBI Taxonomy" id="117903"/>
    <lineage>
        <taxon>Eukaryota</taxon>
        <taxon>Metazoa</taxon>
        <taxon>Spiralia</taxon>
        <taxon>Lophotrochozoa</taxon>
        <taxon>Platyhelminthes</taxon>
        <taxon>Monogenea</taxon>
        <taxon>Polyopisthocotylea</taxon>
        <taxon>Polystomatidea</taxon>
        <taxon>Polystomatidae</taxon>
        <taxon>Protopolystoma</taxon>
    </lineage>
</organism>
<keyword evidence="3" id="KW-1185">Reference proteome</keyword>
<dbReference type="Proteomes" id="UP000784294">
    <property type="component" value="Unassembled WGS sequence"/>
</dbReference>
<dbReference type="EMBL" id="CAAALY010045840">
    <property type="protein sequence ID" value="VEL20311.1"/>
    <property type="molecule type" value="Genomic_DNA"/>
</dbReference>
<protein>
    <submittedName>
        <fullName evidence="2">Uncharacterized protein</fullName>
    </submittedName>
</protein>
<feature type="region of interest" description="Disordered" evidence="1">
    <location>
        <begin position="24"/>
        <end position="60"/>
    </location>
</feature>
<accession>A0A3S5A5E0</accession>
<comment type="caution">
    <text evidence="2">The sequence shown here is derived from an EMBL/GenBank/DDBJ whole genome shotgun (WGS) entry which is preliminary data.</text>
</comment>
<evidence type="ECO:0000313" key="3">
    <source>
        <dbReference type="Proteomes" id="UP000784294"/>
    </source>
</evidence>
<proteinExistence type="predicted"/>
<dbReference type="AlphaFoldDB" id="A0A3S5A5E0"/>
<name>A0A3S5A5E0_9PLAT</name>
<evidence type="ECO:0000256" key="1">
    <source>
        <dbReference type="SAM" id="MobiDB-lite"/>
    </source>
</evidence>
<evidence type="ECO:0000313" key="2">
    <source>
        <dbReference type="EMBL" id="VEL20311.1"/>
    </source>
</evidence>
<gene>
    <name evidence="2" type="ORF">PXEA_LOCUS13751</name>
</gene>
<sequence length="176" mass="17874">MPAIACAGCPGPMLFWPPDQLSSPGRRLLPSPPASLAPGPGVRGQRRTEFSAKPASNWQKGCDQSVRPMASSPATVSAFSTSATLTHSTPALDPVSTATAETVSIAGSAPASQPAVHTVASSVWPPPVGPGLMAGLELETAASHLPALSTAPPAPSLMEQLAQVRVYPLLVPADEV</sequence>
<reference evidence="2" key="1">
    <citation type="submission" date="2018-11" db="EMBL/GenBank/DDBJ databases">
        <authorList>
            <consortium name="Pathogen Informatics"/>
        </authorList>
    </citation>
    <scope>NUCLEOTIDE SEQUENCE</scope>
</reference>